<dbReference type="Gene3D" id="4.10.280.10">
    <property type="entry name" value="Helix-loop-helix DNA-binding domain"/>
    <property type="match status" value="1"/>
</dbReference>
<dbReference type="EMBL" id="MUJZ01060619">
    <property type="protein sequence ID" value="OTF71515.1"/>
    <property type="molecule type" value="Genomic_DNA"/>
</dbReference>
<dbReference type="InterPro" id="IPR036638">
    <property type="entry name" value="HLH_DNA-bd_sf"/>
</dbReference>
<protein>
    <submittedName>
        <fullName evidence="3">Helix-loop-helix domain containing protein</fullName>
    </submittedName>
</protein>
<dbReference type="Pfam" id="PF00010">
    <property type="entry name" value="HLH"/>
    <property type="match status" value="1"/>
</dbReference>
<dbReference type="CDD" id="cd11431">
    <property type="entry name" value="bHLH_TS_taxi_Dei"/>
    <property type="match status" value="1"/>
</dbReference>
<dbReference type="GO" id="GO:0061564">
    <property type="term" value="P:axon development"/>
    <property type="evidence" value="ECO:0007669"/>
    <property type="project" value="TreeGrafter"/>
</dbReference>
<feature type="region of interest" description="Disordered" evidence="1">
    <location>
        <begin position="115"/>
        <end position="158"/>
    </location>
</feature>
<dbReference type="PANTHER" id="PTHR19290">
    <property type="entry name" value="BASIC HELIX-LOOP-HELIX PROTEIN NEUROGENIN-RELATED"/>
    <property type="match status" value="1"/>
</dbReference>
<dbReference type="InterPro" id="IPR050359">
    <property type="entry name" value="bHLH_transcription_factors"/>
</dbReference>
<dbReference type="OrthoDB" id="10063280at2759"/>
<feature type="compositionally biased region" description="Polar residues" evidence="1">
    <location>
        <begin position="140"/>
        <end position="158"/>
    </location>
</feature>
<sequence>MKTSNSASSLQQQQSTNIMNIRDESFNNNPTIIAKHKPPPLSKYRRKTANLRERSRMQEINDAFKRLQSVVPDIFSITENERSNQSMAKLTKINTLKLAVNYISALTQILRQTESETEPTYYGHDENSQTSKENPKDNNDTTITTSMALNSNPIFSNS</sequence>
<evidence type="ECO:0000313" key="4">
    <source>
        <dbReference type="Proteomes" id="UP000194236"/>
    </source>
</evidence>
<dbReference type="GO" id="GO:0003700">
    <property type="term" value="F:DNA-binding transcription factor activity"/>
    <property type="evidence" value="ECO:0007669"/>
    <property type="project" value="TreeGrafter"/>
</dbReference>
<dbReference type="SMART" id="SM00353">
    <property type="entry name" value="HLH"/>
    <property type="match status" value="1"/>
</dbReference>
<dbReference type="InterPro" id="IPR011598">
    <property type="entry name" value="bHLH_dom"/>
</dbReference>
<evidence type="ECO:0000313" key="3">
    <source>
        <dbReference type="EMBL" id="OTF71515.1"/>
    </source>
</evidence>
<feature type="compositionally biased region" description="Basic and acidic residues" evidence="1">
    <location>
        <begin position="123"/>
        <end position="139"/>
    </location>
</feature>
<dbReference type="GO" id="GO:0070888">
    <property type="term" value="F:E-box binding"/>
    <property type="evidence" value="ECO:0007669"/>
    <property type="project" value="TreeGrafter"/>
</dbReference>
<dbReference type="GO" id="GO:0046983">
    <property type="term" value="F:protein dimerization activity"/>
    <property type="evidence" value="ECO:0007669"/>
    <property type="project" value="InterPro"/>
</dbReference>
<dbReference type="PROSITE" id="PS50888">
    <property type="entry name" value="BHLH"/>
    <property type="match status" value="1"/>
</dbReference>
<evidence type="ECO:0000259" key="2">
    <source>
        <dbReference type="PROSITE" id="PS50888"/>
    </source>
</evidence>
<dbReference type="GO" id="GO:0005634">
    <property type="term" value="C:nucleus"/>
    <property type="evidence" value="ECO:0007669"/>
    <property type="project" value="TreeGrafter"/>
</dbReference>
<gene>
    <name evidence="3" type="ORF">BLA29_012579</name>
</gene>
<dbReference type="Proteomes" id="UP000194236">
    <property type="component" value="Unassembled WGS sequence"/>
</dbReference>
<accession>A0A1Y3AWI5</accession>
<dbReference type="GO" id="GO:0007423">
    <property type="term" value="P:sensory organ development"/>
    <property type="evidence" value="ECO:0007669"/>
    <property type="project" value="TreeGrafter"/>
</dbReference>
<feature type="domain" description="BHLH" evidence="2">
    <location>
        <begin position="44"/>
        <end position="106"/>
    </location>
</feature>
<comment type="caution">
    <text evidence="3">The sequence shown here is derived from an EMBL/GenBank/DDBJ whole genome shotgun (WGS) entry which is preliminary data.</text>
</comment>
<dbReference type="AlphaFoldDB" id="A0A1Y3AWI5"/>
<evidence type="ECO:0000256" key="1">
    <source>
        <dbReference type="SAM" id="MobiDB-lite"/>
    </source>
</evidence>
<keyword evidence="4" id="KW-1185">Reference proteome</keyword>
<proteinExistence type="predicted"/>
<dbReference type="SUPFAM" id="SSF47459">
    <property type="entry name" value="HLH, helix-loop-helix DNA-binding domain"/>
    <property type="match status" value="1"/>
</dbReference>
<dbReference type="GO" id="GO:0045944">
    <property type="term" value="P:positive regulation of transcription by RNA polymerase II"/>
    <property type="evidence" value="ECO:0007669"/>
    <property type="project" value="TreeGrafter"/>
</dbReference>
<name>A0A1Y3AWI5_EURMA</name>
<feature type="non-terminal residue" evidence="3">
    <location>
        <position position="158"/>
    </location>
</feature>
<reference evidence="3 4" key="1">
    <citation type="submission" date="2017-03" db="EMBL/GenBank/DDBJ databases">
        <title>Genome Survey of Euroglyphus maynei.</title>
        <authorList>
            <person name="Arlian L.G."/>
            <person name="Morgan M.S."/>
            <person name="Rider S.D."/>
        </authorList>
    </citation>
    <scope>NUCLEOTIDE SEQUENCE [LARGE SCALE GENOMIC DNA]</scope>
    <source>
        <strain evidence="3">Arlian Lab</strain>
        <tissue evidence="3">Whole body</tissue>
    </source>
</reference>
<organism evidence="3 4">
    <name type="scientific">Euroglyphus maynei</name>
    <name type="common">Mayne's house dust mite</name>
    <dbReference type="NCBI Taxonomy" id="6958"/>
    <lineage>
        <taxon>Eukaryota</taxon>
        <taxon>Metazoa</taxon>
        <taxon>Ecdysozoa</taxon>
        <taxon>Arthropoda</taxon>
        <taxon>Chelicerata</taxon>
        <taxon>Arachnida</taxon>
        <taxon>Acari</taxon>
        <taxon>Acariformes</taxon>
        <taxon>Sarcoptiformes</taxon>
        <taxon>Astigmata</taxon>
        <taxon>Psoroptidia</taxon>
        <taxon>Analgoidea</taxon>
        <taxon>Pyroglyphidae</taxon>
        <taxon>Pyroglyphinae</taxon>
        <taxon>Euroglyphus</taxon>
    </lineage>
</organism>